<dbReference type="InterPro" id="IPR020103">
    <property type="entry name" value="PsdUridine_synth_cat_dom_sf"/>
</dbReference>
<dbReference type="SMART" id="SM00363">
    <property type="entry name" value="S4"/>
    <property type="match status" value="1"/>
</dbReference>
<comment type="catalytic activity">
    <reaction evidence="4">
        <text>uridine(1911/1915/1917) in 23S rRNA = pseudouridine(1911/1915/1917) in 23S rRNA</text>
        <dbReference type="Rhea" id="RHEA:42524"/>
        <dbReference type="Rhea" id="RHEA-COMP:10097"/>
        <dbReference type="Rhea" id="RHEA-COMP:10098"/>
        <dbReference type="ChEBI" id="CHEBI:65314"/>
        <dbReference type="ChEBI" id="CHEBI:65315"/>
        <dbReference type="EC" id="5.4.99.23"/>
    </reaction>
</comment>
<evidence type="ECO:0000256" key="6">
    <source>
        <dbReference type="PIRSR" id="PIRSR606225-1"/>
    </source>
</evidence>
<dbReference type="InterPro" id="IPR036986">
    <property type="entry name" value="S4_RNA-bd_sf"/>
</dbReference>
<evidence type="ECO:0000313" key="11">
    <source>
        <dbReference type="Proteomes" id="UP000029085"/>
    </source>
</evidence>
<gene>
    <name evidence="10" type="ORF">N788_06285</name>
</gene>
<evidence type="ECO:0000313" key="10">
    <source>
        <dbReference type="EMBL" id="KFL35877.1"/>
    </source>
</evidence>
<dbReference type="AlphaFoldDB" id="A0A087MG74"/>
<dbReference type="RefSeq" id="WP_034225064.1">
    <property type="nucleotide sequence ID" value="NZ_AVCJ01000043.1"/>
</dbReference>
<comment type="similarity">
    <text evidence="1 8">Belongs to the pseudouridine synthase RluA family.</text>
</comment>
<comment type="caution">
    <text evidence="10">The sequence shown here is derived from an EMBL/GenBank/DDBJ whole genome shotgun (WGS) entry which is preliminary data.</text>
</comment>
<dbReference type="FunFam" id="3.30.2350.10:FF:000006">
    <property type="entry name" value="Pseudouridine synthase"/>
    <property type="match status" value="1"/>
</dbReference>
<dbReference type="PATRIC" id="fig|1121014.3.peg.2162"/>
<evidence type="ECO:0000256" key="7">
    <source>
        <dbReference type="PROSITE-ProRule" id="PRU00182"/>
    </source>
</evidence>
<dbReference type="EC" id="5.4.99.-" evidence="8"/>
<feature type="domain" description="RNA-binding S4" evidence="9">
    <location>
        <begin position="28"/>
        <end position="88"/>
    </location>
</feature>
<dbReference type="EMBL" id="AVCJ01000043">
    <property type="protein sequence ID" value="KFL35877.1"/>
    <property type="molecule type" value="Genomic_DNA"/>
</dbReference>
<evidence type="ECO:0000256" key="5">
    <source>
        <dbReference type="ARBA" id="ARBA00056072"/>
    </source>
</evidence>
<comment type="function">
    <text evidence="5">Responsible for synthesis of pseudouridine from uracil at positions 1911, 1915 and 1917 in 23S ribosomal RNA.</text>
</comment>
<sequence>MSPDQTPENDENERELLEASIPLEAAGRRFDQVLAELFPDFSRSRLTEWVKSGDALLDGRLVKPKEAVRGGEPVTVSVRLEVETHALPEAIALDLVYQDEDVLVVNKPAGLVVHPGAGNPRGTLVNALLHFDPRMAELPRAGIVHRLDKDTSGLMVVARTLRAHTSLVEQLSGREVHRQYLAVVQGSMVAGNTVNAPIGRHPTDRVRMAVVKENGREAITHYRLREKFRAHTLVECRLETGRTHQIRVHMAHVRHPIVGDPLYGGAFRLPKAATEALVARLHGFRRQALHAEKLSFKHPASGETVSNEVGMPPDMQAVVDDLRDDTVAFKG</sequence>
<evidence type="ECO:0000259" key="9">
    <source>
        <dbReference type="SMART" id="SM00363"/>
    </source>
</evidence>
<dbReference type="OrthoDB" id="9807829at2"/>
<reference evidence="11" key="1">
    <citation type="submission" date="2013-08" db="EMBL/GenBank/DDBJ databases">
        <title>Genome sequencing of Arenimonas donghaensis.</title>
        <authorList>
            <person name="Chen F."/>
            <person name="Wang G."/>
        </authorList>
    </citation>
    <scope>NUCLEOTIDE SEQUENCE [LARGE SCALE GENOMIC DNA]</scope>
    <source>
        <strain evidence="11">HO3-R19</strain>
    </source>
</reference>
<reference evidence="10 11" key="2">
    <citation type="journal article" date="2015" name="Stand. Genomic Sci.">
        <title>High quality draft genomic sequence of Arenimonas donghaensis DSM 18148(T).</title>
        <authorList>
            <person name="Chen F."/>
            <person name="Wang H."/>
            <person name="Cao Y."/>
            <person name="Li X."/>
            <person name="Wang G."/>
        </authorList>
    </citation>
    <scope>NUCLEOTIDE SEQUENCE [LARGE SCALE GENOMIC DNA]</scope>
    <source>
        <strain evidence="10 11">HO3-R19</strain>
    </source>
</reference>
<dbReference type="InterPro" id="IPR002942">
    <property type="entry name" value="S4_RNA-bd"/>
</dbReference>
<dbReference type="GO" id="GO:0000455">
    <property type="term" value="P:enzyme-directed rRNA pseudouridine synthesis"/>
    <property type="evidence" value="ECO:0007669"/>
    <property type="project" value="TreeGrafter"/>
</dbReference>
<dbReference type="InterPro" id="IPR006225">
    <property type="entry name" value="PsdUridine_synth_RluC/D"/>
</dbReference>
<dbReference type="PANTHER" id="PTHR21600:SF44">
    <property type="entry name" value="RIBOSOMAL LARGE SUBUNIT PSEUDOURIDINE SYNTHASE D"/>
    <property type="match status" value="1"/>
</dbReference>
<dbReference type="GO" id="GO:0160140">
    <property type="term" value="F:23S rRNA pseudouridine(1911/1915/1917) synthase activity"/>
    <property type="evidence" value="ECO:0007669"/>
    <property type="project" value="UniProtKB-EC"/>
</dbReference>
<dbReference type="Gene3D" id="3.30.2350.10">
    <property type="entry name" value="Pseudouridine synthase"/>
    <property type="match status" value="1"/>
</dbReference>
<dbReference type="PROSITE" id="PS01129">
    <property type="entry name" value="PSI_RLU"/>
    <property type="match status" value="1"/>
</dbReference>
<comment type="catalytic activity">
    <reaction evidence="8">
        <text>a uridine in RNA = a pseudouridine in RNA</text>
        <dbReference type="Rhea" id="RHEA:48348"/>
        <dbReference type="Rhea" id="RHEA-COMP:12068"/>
        <dbReference type="Rhea" id="RHEA-COMP:12069"/>
        <dbReference type="ChEBI" id="CHEBI:65314"/>
        <dbReference type="ChEBI" id="CHEBI:65315"/>
    </reaction>
</comment>
<name>A0A087MG74_9GAMM</name>
<accession>A0A087MG74</accession>
<dbReference type="SUPFAM" id="SSF55174">
    <property type="entry name" value="Alpha-L RNA-binding motif"/>
    <property type="match status" value="1"/>
</dbReference>
<dbReference type="Pfam" id="PF00849">
    <property type="entry name" value="PseudoU_synth_2"/>
    <property type="match status" value="1"/>
</dbReference>
<dbReference type="PANTHER" id="PTHR21600">
    <property type="entry name" value="MITOCHONDRIAL RNA PSEUDOURIDINE SYNTHASE"/>
    <property type="match status" value="1"/>
</dbReference>
<protein>
    <recommendedName>
        <fullName evidence="8">Pseudouridine synthase</fullName>
        <ecNumber evidence="8">5.4.99.-</ecNumber>
    </recommendedName>
</protein>
<evidence type="ECO:0000256" key="4">
    <source>
        <dbReference type="ARBA" id="ARBA00036882"/>
    </source>
</evidence>
<keyword evidence="11" id="KW-1185">Reference proteome</keyword>
<dbReference type="InterPro" id="IPR006145">
    <property type="entry name" value="PsdUridine_synth_RsuA/RluA"/>
</dbReference>
<dbReference type="CDD" id="cd02869">
    <property type="entry name" value="PseudoU_synth_RluA_like"/>
    <property type="match status" value="1"/>
</dbReference>
<dbReference type="STRING" id="1121014.N788_06285"/>
<evidence type="ECO:0000256" key="3">
    <source>
        <dbReference type="ARBA" id="ARBA00023235"/>
    </source>
</evidence>
<dbReference type="NCBIfam" id="NF008385">
    <property type="entry name" value="PRK11180.1"/>
    <property type="match status" value="1"/>
</dbReference>
<evidence type="ECO:0000256" key="8">
    <source>
        <dbReference type="RuleBase" id="RU362028"/>
    </source>
</evidence>
<dbReference type="InterPro" id="IPR006224">
    <property type="entry name" value="PsdUridine_synth_RluA-like_CS"/>
</dbReference>
<dbReference type="NCBIfam" id="TIGR00005">
    <property type="entry name" value="rluA_subfam"/>
    <property type="match status" value="1"/>
</dbReference>
<dbReference type="InterPro" id="IPR050188">
    <property type="entry name" value="RluA_PseudoU_synthase"/>
</dbReference>
<evidence type="ECO:0000256" key="2">
    <source>
        <dbReference type="ARBA" id="ARBA00022884"/>
    </source>
</evidence>
<proteinExistence type="inferred from homology"/>
<evidence type="ECO:0000256" key="1">
    <source>
        <dbReference type="ARBA" id="ARBA00010876"/>
    </source>
</evidence>
<feature type="active site" evidence="6">
    <location>
        <position position="148"/>
    </location>
</feature>
<organism evidence="10 11">
    <name type="scientific">Arenimonas donghaensis DSM 18148 = HO3-R19</name>
    <dbReference type="NCBI Taxonomy" id="1121014"/>
    <lineage>
        <taxon>Bacteria</taxon>
        <taxon>Pseudomonadati</taxon>
        <taxon>Pseudomonadota</taxon>
        <taxon>Gammaproteobacteria</taxon>
        <taxon>Lysobacterales</taxon>
        <taxon>Lysobacteraceae</taxon>
        <taxon>Arenimonas</taxon>
    </lineage>
</organism>
<dbReference type="SUPFAM" id="SSF55120">
    <property type="entry name" value="Pseudouridine synthase"/>
    <property type="match status" value="1"/>
</dbReference>
<keyword evidence="2 7" id="KW-0694">RNA-binding</keyword>
<keyword evidence="3 8" id="KW-0413">Isomerase</keyword>
<dbReference type="Gene3D" id="3.10.290.10">
    <property type="entry name" value="RNA-binding S4 domain"/>
    <property type="match status" value="1"/>
</dbReference>
<dbReference type="PROSITE" id="PS50889">
    <property type="entry name" value="S4"/>
    <property type="match status" value="1"/>
</dbReference>
<dbReference type="GO" id="GO:0003723">
    <property type="term" value="F:RNA binding"/>
    <property type="evidence" value="ECO:0007669"/>
    <property type="project" value="UniProtKB-KW"/>
</dbReference>
<dbReference type="Proteomes" id="UP000029085">
    <property type="component" value="Unassembled WGS sequence"/>
</dbReference>